<feature type="compositionally biased region" description="Low complexity" evidence="1">
    <location>
        <begin position="70"/>
        <end position="89"/>
    </location>
</feature>
<feature type="region of interest" description="Disordered" evidence="1">
    <location>
        <begin position="1"/>
        <end position="133"/>
    </location>
</feature>
<dbReference type="AlphaFoldDB" id="A0AB40BRL4"/>
<keyword evidence="2" id="KW-1185">Reference proteome</keyword>
<evidence type="ECO:0000313" key="3">
    <source>
        <dbReference type="RefSeq" id="XP_039129981.1"/>
    </source>
</evidence>
<name>A0AB40BRL4_DIOCR</name>
<accession>A0AB40BRL4</accession>
<dbReference type="RefSeq" id="XP_039129981.1">
    <property type="nucleotide sequence ID" value="XM_039274047.1"/>
</dbReference>
<dbReference type="Proteomes" id="UP001515500">
    <property type="component" value="Chromosome 8"/>
</dbReference>
<sequence>MISQKPETTNGNGYAIKVGATGTIGSLMSRELESMKEGSQASSSTQKKPQSPPVSVPCGSTPRKTQLRRNSTSDSSGSSSSTSSSNSNTGLNKIPTNAQKPKQNPWKNGHRMPMLGADDVNADRMNNRDQKKPNSYIVEVVDLKCSNPMSSRLKKLGFSKLSESTA</sequence>
<organism evidence="2 3">
    <name type="scientific">Dioscorea cayennensis subsp. rotundata</name>
    <name type="common">White Guinea yam</name>
    <name type="synonym">Dioscorea rotundata</name>
    <dbReference type="NCBI Taxonomy" id="55577"/>
    <lineage>
        <taxon>Eukaryota</taxon>
        <taxon>Viridiplantae</taxon>
        <taxon>Streptophyta</taxon>
        <taxon>Embryophyta</taxon>
        <taxon>Tracheophyta</taxon>
        <taxon>Spermatophyta</taxon>
        <taxon>Magnoliopsida</taxon>
        <taxon>Liliopsida</taxon>
        <taxon>Dioscoreales</taxon>
        <taxon>Dioscoreaceae</taxon>
        <taxon>Dioscorea</taxon>
    </lineage>
</organism>
<proteinExistence type="predicted"/>
<feature type="compositionally biased region" description="Polar residues" evidence="1">
    <location>
        <begin position="90"/>
        <end position="106"/>
    </location>
</feature>
<dbReference type="RefSeq" id="XP_039129982.1">
    <property type="nucleotide sequence ID" value="XM_039274048.1"/>
</dbReference>
<reference evidence="3 4" key="1">
    <citation type="submission" date="2025-04" db="UniProtKB">
        <authorList>
            <consortium name="RefSeq"/>
        </authorList>
    </citation>
    <scope>IDENTIFICATION</scope>
</reference>
<protein>
    <submittedName>
        <fullName evidence="3 4">Uncharacterized protein LOC120266422</fullName>
    </submittedName>
</protein>
<evidence type="ECO:0000313" key="2">
    <source>
        <dbReference type="Proteomes" id="UP001515500"/>
    </source>
</evidence>
<feature type="compositionally biased region" description="Low complexity" evidence="1">
    <location>
        <begin position="39"/>
        <end position="49"/>
    </location>
</feature>
<gene>
    <name evidence="3 4" type="primary">LOC120266422</name>
</gene>
<evidence type="ECO:0000313" key="4">
    <source>
        <dbReference type="RefSeq" id="XP_039129982.1"/>
    </source>
</evidence>
<dbReference type="GeneID" id="120266422"/>
<dbReference type="PANTHER" id="PTHR36405:SF1">
    <property type="entry name" value="OS07G0520600 PROTEIN"/>
    <property type="match status" value="1"/>
</dbReference>
<feature type="compositionally biased region" description="Basic and acidic residues" evidence="1">
    <location>
        <begin position="121"/>
        <end position="132"/>
    </location>
</feature>
<evidence type="ECO:0000256" key="1">
    <source>
        <dbReference type="SAM" id="MobiDB-lite"/>
    </source>
</evidence>
<dbReference type="PANTHER" id="PTHR36405">
    <property type="entry name" value="BNAA10G09140D PROTEIN"/>
    <property type="match status" value="1"/>
</dbReference>
<feature type="compositionally biased region" description="Polar residues" evidence="1">
    <location>
        <begin position="1"/>
        <end position="12"/>
    </location>
</feature>